<dbReference type="EC" id="5.1.2.3" evidence="1"/>
<keyword evidence="1" id="KW-0456">Lyase</keyword>
<dbReference type="EC" id="1.1.1.35" evidence="1"/>
<dbReference type="PANTHER" id="PTHR43612:SF3">
    <property type="entry name" value="TRIFUNCTIONAL ENZYME SUBUNIT ALPHA, MITOCHONDRIAL"/>
    <property type="match status" value="1"/>
</dbReference>
<name>A0A6L3X1X7_9ENTR</name>
<dbReference type="Proteomes" id="UP000476281">
    <property type="component" value="Unassembled WGS sequence"/>
</dbReference>
<gene>
    <name evidence="1" type="primary">fadJ</name>
    <name evidence="1" type="ORF">F9C29_34305</name>
</gene>
<dbReference type="GO" id="GO:0016509">
    <property type="term" value="F:long-chain (3S)-3-hydroxyacyl-CoA dehydrogenase (NAD+) activity"/>
    <property type="evidence" value="ECO:0007669"/>
    <property type="project" value="TreeGrafter"/>
</dbReference>
<proteinExistence type="predicted"/>
<dbReference type="Gene3D" id="3.90.226.10">
    <property type="entry name" value="2-enoyl-CoA Hydratase, Chain A, domain 1"/>
    <property type="match status" value="1"/>
</dbReference>
<comment type="caution">
    <text evidence="1">The sequence shown here is derived from an EMBL/GenBank/DDBJ whole genome shotgun (WGS) entry which is preliminary data.</text>
</comment>
<dbReference type="GO" id="GO:0004300">
    <property type="term" value="F:enoyl-CoA hydratase activity"/>
    <property type="evidence" value="ECO:0007669"/>
    <property type="project" value="UniProtKB-EC"/>
</dbReference>
<dbReference type="GO" id="GO:0006635">
    <property type="term" value="P:fatty acid beta-oxidation"/>
    <property type="evidence" value="ECO:0007669"/>
    <property type="project" value="TreeGrafter"/>
</dbReference>
<feature type="non-terminal residue" evidence="1">
    <location>
        <position position="95"/>
    </location>
</feature>
<dbReference type="EMBL" id="WBSZ01002586">
    <property type="protein sequence ID" value="KAB2430653.1"/>
    <property type="molecule type" value="Genomic_DNA"/>
</dbReference>
<dbReference type="AlphaFoldDB" id="A0A6L3X1X7"/>
<evidence type="ECO:0000313" key="2">
    <source>
        <dbReference type="Proteomes" id="UP000476281"/>
    </source>
</evidence>
<organism evidence="1 2">
    <name type="scientific">Enterobacter hormaechei</name>
    <dbReference type="NCBI Taxonomy" id="158836"/>
    <lineage>
        <taxon>Bacteria</taxon>
        <taxon>Pseudomonadati</taxon>
        <taxon>Pseudomonadota</taxon>
        <taxon>Gammaproteobacteria</taxon>
        <taxon>Enterobacterales</taxon>
        <taxon>Enterobacteriaceae</taxon>
        <taxon>Enterobacter</taxon>
        <taxon>Enterobacter cloacae complex</taxon>
    </lineage>
</organism>
<accession>A0A6L3X1X7</accession>
<keyword evidence="1" id="KW-0560">Oxidoreductase</keyword>
<keyword evidence="1" id="KW-0413">Isomerase</keyword>
<dbReference type="EC" id="4.2.1.17" evidence="1"/>
<dbReference type="InterPro" id="IPR001753">
    <property type="entry name" value="Enoyl-CoA_hydra/iso"/>
</dbReference>
<protein>
    <submittedName>
        <fullName evidence="1">Fatty acid oxidation complex subunit alpha FadJ</fullName>
        <ecNumber evidence="1">1.1.1.35</ecNumber>
        <ecNumber evidence="1">4.2.1.17</ecNumber>
        <ecNumber evidence="1">5.1.2.3</ecNumber>
    </submittedName>
</protein>
<dbReference type="PANTHER" id="PTHR43612">
    <property type="entry name" value="TRIFUNCTIONAL ENZYME SUBUNIT ALPHA"/>
    <property type="match status" value="1"/>
</dbReference>
<reference evidence="1 2" key="1">
    <citation type="submission" date="2019-09" db="EMBL/GenBank/DDBJ databases">
        <title>Reversal of blaTEM antimicrobial resistance by CRISPR-Cas9 in clinical E. coli and other Enterobacteriaceae strains.</title>
        <authorList>
            <person name="Tagliaferri T."/>
            <person name="Guimaraes N."/>
            <person name="Pereira M."/>
            <person name="Felicori L."/>
            <person name="Horz H.-P."/>
            <person name="Santos S."/>
            <person name="Mendes T."/>
        </authorList>
    </citation>
    <scope>NUCLEOTIDE SEQUENCE [LARGE SCALE GENOMIC DNA]</scope>
    <source>
        <strain evidence="1 2">E2_blaTEM_MG</strain>
    </source>
</reference>
<sequence>METTSAFNLAVRLDNVAVITIDVPDEKMNTLKTEFGVQVRAMLRQIRENKAIRGLVFISAKPDNFIAGADINMIARAKSAQEAEDLARQGQQVMA</sequence>
<dbReference type="Pfam" id="PF00378">
    <property type="entry name" value="ECH_1"/>
    <property type="match status" value="1"/>
</dbReference>
<dbReference type="InterPro" id="IPR050136">
    <property type="entry name" value="FA_oxidation_alpha_subunit"/>
</dbReference>
<dbReference type="InterPro" id="IPR029045">
    <property type="entry name" value="ClpP/crotonase-like_dom_sf"/>
</dbReference>
<dbReference type="GO" id="GO:0008692">
    <property type="term" value="F:3-hydroxybutyryl-CoA epimerase activity"/>
    <property type="evidence" value="ECO:0007669"/>
    <property type="project" value="UniProtKB-EC"/>
</dbReference>
<evidence type="ECO:0000313" key="1">
    <source>
        <dbReference type="EMBL" id="KAB2430653.1"/>
    </source>
</evidence>
<dbReference type="SUPFAM" id="SSF52096">
    <property type="entry name" value="ClpP/crotonase"/>
    <property type="match status" value="1"/>
</dbReference>